<organism evidence="3 4">
    <name type="scientific">Methylobacterium aquaticum</name>
    <dbReference type="NCBI Taxonomy" id="270351"/>
    <lineage>
        <taxon>Bacteria</taxon>
        <taxon>Pseudomonadati</taxon>
        <taxon>Pseudomonadota</taxon>
        <taxon>Alphaproteobacteria</taxon>
        <taxon>Hyphomicrobiales</taxon>
        <taxon>Methylobacteriaceae</taxon>
        <taxon>Methylobacterium</taxon>
    </lineage>
</organism>
<proteinExistence type="predicted"/>
<evidence type="ECO:0000259" key="2">
    <source>
        <dbReference type="Pfam" id="PF05685"/>
    </source>
</evidence>
<dbReference type="Proteomes" id="UP000061432">
    <property type="component" value="Chromosome"/>
</dbReference>
<reference evidence="4" key="2">
    <citation type="submission" date="2015-01" db="EMBL/GenBank/DDBJ databases">
        <title>Complete genome sequence of Methylobacterium aquaticum strain 22A.</title>
        <authorList>
            <person name="Tani A."/>
            <person name="Ogura Y."/>
            <person name="Hayashi T."/>
        </authorList>
    </citation>
    <scope>NUCLEOTIDE SEQUENCE [LARGE SCALE GENOMIC DNA]</scope>
    <source>
        <strain evidence="4">MA-22A</strain>
    </source>
</reference>
<dbReference type="Pfam" id="PF05685">
    <property type="entry name" value="Uma2"/>
    <property type="match status" value="1"/>
</dbReference>
<dbReference type="Gene3D" id="3.90.1570.10">
    <property type="entry name" value="tt1808, chain A"/>
    <property type="match status" value="1"/>
</dbReference>
<dbReference type="EMBL" id="AP014704">
    <property type="protein sequence ID" value="BAQ46447.1"/>
    <property type="molecule type" value="Genomic_DNA"/>
</dbReference>
<dbReference type="CDD" id="cd06260">
    <property type="entry name" value="DUF820-like"/>
    <property type="match status" value="1"/>
</dbReference>
<dbReference type="STRING" id="270351.Maq22A_c16590"/>
<evidence type="ECO:0000313" key="4">
    <source>
        <dbReference type="Proteomes" id="UP000061432"/>
    </source>
</evidence>
<reference evidence="3 4" key="1">
    <citation type="journal article" date="2015" name="Genome Announc.">
        <title>Complete Genome Sequence of Methylobacterium aquaticum Strain 22A, Isolated from Racomitrium japonicum Moss.</title>
        <authorList>
            <person name="Tani A."/>
            <person name="Ogura Y."/>
            <person name="Hayashi T."/>
            <person name="Kimbara K."/>
        </authorList>
    </citation>
    <scope>NUCLEOTIDE SEQUENCE [LARGE SCALE GENOMIC DNA]</scope>
    <source>
        <strain evidence="3 4">MA-22A</strain>
    </source>
</reference>
<evidence type="ECO:0000256" key="1">
    <source>
        <dbReference type="SAM" id="MobiDB-lite"/>
    </source>
</evidence>
<dbReference type="KEGG" id="maqu:Maq22A_c16590"/>
<dbReference type="InterPro" id="IPR011335">
    <property type="entry name" value="Restrct_endonuc-II-like"/>
</dbReference>
<dbReference type="SUPFAM" id="SSF52980">
    <property type="entry name" value="Restriction endonuclease-like"/>
    <property type="match status" value="1"/>
</dbReference>
<feature type="region of interest" description="Disordered" evidence="1">
    <location>
        <begin position="59"/>
        <end position="79"/>
    </location>
</feature>
<sequence>MRAAETRDPPMSLDGFLAFLAERPAGERWDLADGVPLMNAQPTRRHDWIQTNILESLRQHRRRHGSPWRPSGPSQVPVPGGARTVAPDILAAPDDGRHDLCVTPAPLVVFEVLSPSDTPRRQTSTLAASAAVTSIRCVVLVRQDRRAVTVHRRSPAGGLSPAACTESVDLPEIGVTLTLAAIYDDIPLP</sequence>
<gene>
    <name evidence="3" type="ORF">Maq22A_c16590</name>
</gene>
<dbReference type="AlphaFoldDB" id="A0A0C6FHC9"/>
<dbReference type="InterPro" id="IPR012296">
    <property type="entry name" value="Nuclease_put_TT1808"/>
</dbReference>
<protein>
    <recommendedName>
        <fullName evidence="2">Putative restriction endonuclease domain-containing protein</fullName>
    </recommendedName>
</protein>
<evidence type="ECO:0000313" key="3">
    <source>
        <dbReference type="EMBL" id="BAQ46447.1"/>
    </source>
</evidence>
<dbReference type="PANTHER" id="PTHR36558:SF1">
    <property type="entry name" value="RESTRICTION ENDONUCLEASE DOMAIN-CONTAINING PROTEIN-RELATED"/>
    <property type="match status" value="1"/>
</dbReference>
<name>A0A0C6FHC9_9HYPH</name>
<accession>A0A0C6FHC9</accession>
<dbReference type="PANTHER" id="PTHR36558">
    <property type="entry name" value="GLR1098 PROTEIN"/>
    <property type="match status" value="1"/>
</dbReference>
<dbReference type="RefSeq" id="WP_060847576.1">
    <property type="nucleotide sequence ID" value="NZ_AP014704.1"/>
</dbReference>
<dbReference type="InterPro" id="IPR008538">
    <property type="entry name" value="Uma2"/>
</dbReference>
<dbReference type="PATRIC" id="fig|270351.10.peg.3192"/>
<feature type="domain" description="Putative restriction endonuclease" evidence="2">
    <location>
        <begin position="20"/>
        <end position="170"/>
    </location>
</feature>